<protein>
    <submittedName>
        <fullName evidence="1">Uncharacterized protein</fullName>
    </submittedName>
</protein>
<dbReference type="EMBL" id="CACTIH010001163">
    <property type="protein sequence ID" value="CAA2962606.1"/>
    <property type="molecule type" value="Genomic_DNA"/>
</dbReference>
<reference evidence="1 2" key="1">
    <citation type="submission" date="2019-12" db="EMBL/GenBank/DDBJ databases">
        <authorList>
            <person name="Alioto T."/>
            <person name="Alioto T."/>
            <person name="Gomez Garrido J."/>
        </authorList>
    </citation>
    <scope>NUCLEOTIDE SEQUENCE [LARGE SCALE GENOMIC DNA]</scope>
</reference>
<evidence type="ECO:0000313" key="2">
    <source>
        <dbReference type="Proteomes" id="UP000594638"/>
    </source>
</evidence>
<gene>
    <name evidence="1" type="ORF">OLEA9_A116514</name>
</gene>
<comment type="caution">
    <text evidence="1">The sequence shown here is derived from an EMBL/GenBank/DDBJ whole genome shotgun (WGS) entry which is preliminary data.</text>
</comment>
<proteinExistence type="predicted"/>
<dbReference type="AlphaFoldDB" id="A0A8S0QCH2"/>
<accession>A0A8S0QCH2</accession>
<organism evidence="1 2">
    <name type="scientific">Olea europaea subsp. europaea</name>
    <dbReference type="NCBI Taxonomy" id="158383"/>
    <lineage>
        <taxon>Eukaryota</taxon>
        <taxon>Viridiplantae</taxon>
        <taxon>Streptophyta</taxon>
        <taxon>Embryophyta</taxon>
        <taxon>Tracheophyta</taxon>
        <taxon>Spermatophyta</taxon>
        <taxon>Magnoliopsida</taxon>
        <taxon>eudicotyledons</taxon>
        <taxon>Gunneridae</taxon>
        <taxon>Pentapetalae</taxon>
        <taxon>asterids</taxon>
        <taxon>lamiids</taxon>
        <taxon>Lamiales</taxon>
        <taxon>Oleaceae</taxon>
        <taxon>Oleeae</taxon>
        <taxon>Olea</taxon>
    </lineage>
</organism>
<sequence>MDSRSSSSTWLSSPVLLCCTRGARVYRSHVLSVPDVDTILASIESSDTGPILKA</sequence>
<name>A0A8S0QCH2_OLEEU</name>
<dbReference type="Gramene" id="OE9A116514T1">
    <property type="protein sequence ID" value="OE9A116514C1"/>
    <property type="gene ID" value="OE9A116514"/>
</dbReference>
<keyword evidence="2" id="KW-1185">Reference proteome</keyword>
<evidence type="ECO:0000313" key="1">
    <source>
        <dbReference type="EMBL" id="CAA2962606.1"/>
    </source>
</evidence>
<feature type="non-terminal residue" evidence="1">
    <location>
        <position position="54"/>
    </location>
</feature>
<dbReference type="Proteomes" id="UP000594638">
    <property type="component" value="Unassembled WGS sequence"/>
</dbReference>